<dbReference type="Proteomes" id="UP000540787">
    <property type="component" value="Unassembled WGS sequence"/>
</dbReference>
<dbReference type="AlphaFoldDB" id="A0A7W9X2H5"/>
<name>A0A7W9X2H5_9BURK</name>
<dbReference type="EMBL" id="JACHBX010000004">
    <property type="protein sequence ID" value="MBB6135277.1"/>
    <property type="molecule type" value="Genomic_DNA"/>
</dbReference>
<organism evidence="2 3">
    <name type="scientific">Massilia aurea</name>
    <dbReference type="NCBI Taxonomy" id="373040"/>
    <lineage>
        <taxon>Bacteria</taxon>
        <taxon>Pseudomonadati</taxon>
        <taxon>Pseudomonadota</taxon>
        <taxon>Betaproteobacteria</taxon>
        <taxon>Burkholderiales</taxon>
        <taxon>Oxalobacteraceae</taxon>
        <taxon>Telluria group</taxon>
        <taxon>Massilia</taxon>
    </lineage>
</organism>
<dbReference type="Pfam" id="PF05076">
    <property type="entry name" value="SUFU"/>
    <property type="match status" value="1"/>
</dbReference>
<dbReference type="InterPro" id="IPR020941">
    <property type="entry name" value="SUFU-like_domain"/>
</dbReference>
<gene>
    <name evidence="2" type="ORF">HD842_003444</name>
</gene>
<reference evidence="2 3" key="1">
    <citation type="submission" date="2020-08" db="EMBL/GenBank/DDBJ databases">
        <title>The Agave Microbiome: Exploring the role of microbial communities in plant adaptations to desert environments.</title>
        <authorList>
            <person name="Partida-Martinez L.P."/>
        </authorList>
    </citation>
    <scope>NUCLEOTIDE SEQUENCE [LARGE SCALE GENOMIC DNA]</scope>
    <source>
        <strain evidence="2 3">AT3.2</strain>
    </source>
</reference>
<accession>A0A7W9X2H5</accession>
<protein>
    <recommendedName>
        <fullName evidence="1">Suppressor of fused-like domain-containing protein</fullName>
    </recommendedName>
</protein>
<keyword evidence="3" id="KW-1185">Reference proteome</keyword>
<feature type="domain" description="Suppressor of fused-like" evidence="1">
    <location>
        <begin position="52"/>
        <end position="222"/>
    </location>
</feature>
<dbReference type="RefSeq" id="WP_229424813.1">
    <property type="nucleotide sequence ID" value="NZ_JACHBX010000004.1"/>
</dbReference>
<comment type="caution">
    <text evidence="2">The sequence shown here is derived from an EMBL/GenBank/DDBJ whole genome shotgun (WGS) entry which is preliminary data.</text>
</comment>
<evidence type="ECO:0000313" key="3">
    <source>
        <dbReference type="Proteomes" id="UP000540787"/>
    </source>
</evidence>
<proteinExistence type="predicted"/>
<evidence type="ECO:0000259" key="1">
    <source>
        <dbReference type="Pfam" id="PF05076"/>
    </source>
</evidence>
<evidence type="ECO:0000313" key="2">
    <source>
        <dbReference type="EMBL" id="MBB6135277.1"/>
    </source>
</evidence>
<sequence length="233" mass="25694">MAEPTITPLYPLTAPMQRQPESVVLPHDPVGEHIATHLGAPAMFFHETDGGAVQVDIHVIGPTADFPYVRLVTSGMSKRPMTTPEGAPPFAELIMTLPANWQLDEAAIKEERWYWPVALMRHLAHYPHNQGTWIGLGHALPNGAPPKPYVEGVGFCGAILLPPVSAPEPFHSVTVEGKDIYFHCVVPLFKEELDLARHQGFAALIDKFNDKDVTDVVDPARKNTVKKKFLGLF</sequence>